<organism evidence="2 3">
    <name type="scientific">Apostasia shenzhenica</name>
    <dbReference type="NCBI Taxonomy" id="1088818"/>
    <lineage>
        <taxon>Eukaryota</taxon>
        <taxon>Viridiplantae</taxon>
        <taxon>Streptophyta</taxon>
        <taxon>Embryophyta</taxon>
        <taxon>Tracheophyta</taxon>
        <taxon>Spermatophyta</taxon>
        <taxon>Magnoliopsida</taxon>
        <taxon>Liliopsida</taxon>
        <taxon>Asparagales</taxon>
        <taxon>Orchidaceae</taxon>
        <taxon>Apostasioideae</taxon>
        <taxon>Apostasia</taxon>
    </lineage>
</organism>
<protein>
    <submittedName>
        <fullName evidence="2">DNA repair protein XRCC2 like</fullName>
    </submittedName>
</protein>
<dbReference type="GO" id="GO:0005657">
    <property type="term" value="C:replication fork"/>
    <property type="evidence" value="ECO:0007669"/>
    <property type="project" value="InterPro"/>
</dbReference>
<dbReference type="InterPro" id="IPR030547">
    <property type="entry name" value="XRCC2"/>
</dbReference>
<evidence type="ECO:0000313" key="3">
    <source>
        <dbReference type="Proteomes" id="UP000236161"/>
    </source>
</evidence>
<dbReference type="Proteomes" id="UP000236161">
    <property type="component" value="Unassembled WGS sequence"/>
</dbReference>
<keyword evidence="1" id="KW-0812">Transmembrane</keyword>
<gene>
    <name evidence="2" type="primary">XRCC2</name>
    <name evidence="2" type="ORF">AXF42_Ash012314</name>
</gene>
<dbReference type="OrthoDB" id="420422at2759"/>
<keyword evidence="1" id="KW-1133">Transmembrane helix</keyword>
<dbReference type="AlphaFoldDB" id="A0A2I0ACW5"/>
<sequence>MTVTISEGATCSYGNKCIVVNETCYTRGAILVTIGGGRTYGIGGRTMFPATVEGSERLAVSHSSPIYGTKAMVFLTNRSCYMTMHFQFLEASEQIGVSIHILMIDSIGAFYWMNRAYLSLPTDDKTRKEISLENLSKTVVEEINNIRNVQPLLVLATKVAIFGVADPKIDVQSAGVIKDYHGNLLKAADTKLYTHSFSTAKAMGALVAIIAAQEWADTTNRIWVVVKGHSEGSGNVEDRKITGNLLYREYMPLVWQSFVTHKVHLGISDVVASDERNGASPTYICKWIQPPVNMFDRYVVTNLIVLFFPLIGWHLYGFLKSARTVFTYWIVLKDFIHAANEVYDLIYLPTKASIHQPQD</sequence>
<proteinExistence type="predicted"/>
<dbReference type="PANTHER" id="PTHR46644">
    <property type="entry name" value="DNA REPAIR PROTEIN XRCC2"/>
    <property type="match status" value="1"/>
</dbReference>
<keyword evidence="3" id="KW-1185">Reference proteome</keyword>
<name>A0A2I0ACW5_9ASPA</name>
<keyword evidence="1" id="KW-0472">Membrane</keyword>
<accession>A0A2I0ACW5</accession>
<dbReference type="GO" id="GO:0033063">
    <property type="term" value="C:Rad51B-Rad51C-Rad51D-XRCC2 complex"/>
    <property type="evidence" value="ECO:0007669"/>
    <property type="project" value="InterPro"/>
</dbReference>
<dbReference type="PANTHER" id="PTHR46644:SF2">
    <property type="entry name" value="DNA REPAIR PROTEIN XRCC2"/>
    <property type="match status" value="1"/>
</dbReference>
<evidence type="ECO:0000313" key="2">
    <source>
        <dbReference type="EMBL" id="PKA53373.1"/>
    </source>
</evidence>
<dbReference type="STRING" id="1088818.A0A2I0ACW5"/>
<dbReference type="GO" id="GO:0000724">
    <property type="term" value="P:double-strand break repair via homologous recombination"/>
    <property type="evidence" value="ECO:0007669"/>
    <property type="project" value="InterPro"/>
</dbReference>
<reference evidence="2 3" key="1">
    <citation type="journal article" date="2017" name="Nature">
        <title>The Apostasia genome and the evolution of orchids.</title>
        <authorList>
            <person name="Zhang G.Q."/>
            <person name="Liu K.W."/>
            <person name="Li Z."/>
            <person name="Lohaus R."/>
            <person name="Hsiao Y.Y."/>
            <person name="Niu S.C."/>
            <person name="Wang J.Y."/>
            <person name="Lin Y.C."/>
            <person name="Xu Q."/>
            <person name="Chen L.J."/>
            <person name="Yoshida K."/>
            <person name="Fujiwara S."/>
            <person name="Wang Z.W."/>
            <person name="Zhang Y.Q."/>
            <person name="Mitsuda N."/>
            <person name="Wang M."/>
            <person name="Liu G.H."/>
            <person name="Pecoraro L."/>
            <person name="Huang H.X."/>
            <person name="Xiao X.J."/>
            <person name="Lin M."/>
            <person name="Wu X.Y."/>
            <person name="Wu W.L."/>
            <person name="Chen Y.Y."/>
            <person name="Chang S.B."/>
            <person name="Sakamoto S."/>
            <person name="Ohme-Takagi M."/>
            <person name="Yagi M."/>
            <person name="Zeng S.J."/>
            <person name="Shen C.Y."/>
            <person name="Yeh C.M."/>
            <person name="Luo Y.B."/>
            <person name="Tsai W.C."/>
            <person name="Van de Peer Y."/>
            <person name="Liu Z.J."/>
        </authorList>
    </citation>
    <scope>NUCLEOTIDE SEQUENCE [LARGE SCALE GENOMIC DNA]</scope>
    <source>
        <strain evidence="3">cv. Shenzhen</strain>
        <tissue evidence="2">Stem</tissue>
    </source>
</reference>
<evidence type="ECO:0000256" key="1">
    <source>
        <dbReference type="SAM" id="Phobius"/>
    </source>
</evidence>
<dbReference type="EMBL" id="KZ451998">
    <property type="protein sequence ID" value="PKA53373.1"/>
    <property type="molecule type" value="Genomic_DNA"/>
</dbReference>
<feature type="transmembrane region" description="Helical" evidence="1">
    <location>
        <begin position="298"/>
        <end position="319"/>
    </location>
</feature>